<dbReference type="EMBL" id="RBSW01000245">
    <property type="protein sequence ID" value="RMS78050.1"/>
    <property type="molecule type" value="Genomic_DNA"/>
</dbReference>
<accession>A0A3M5FWG0</accession>
<dbReference type="AlphaFoldDB" id="A0A3M5FWG0"/>
<name>A0A3M5FWG0_PSESS</name>
<sequence length="455" mass="51483">MYHEGGGLVSLSSRYRPEHNIYVGDGVYKCGLADAYGNWTGEYFGVVISRLEVCSDDMLFDYFVGACRYTAQKGHPNNVNSCEAHSLERGNPVNIATGNKFQEEHDFVSGSSSPIVVDRYYNSLDKYWRHSYSARLDINFKWVTLVDSDGREIKFDYDGDSYFSKSEGVYLLKLADGWSFKSRINKVYYFDLSGQLIKVVSDSGGTQYVFRRDGDIIIRNDFAVEVVLTEDFLHQPLHLSSEGVDIRYEYAGGRLVKRTKVYVGRPGSADVRTYHYENQNNDGGRLLTGITDERGVRLVTWTYSPSQKVVLSEHADGAQSTRFIYESEESTSVVSELGRKLVYHFKLILGVKRIVSIEGEPTPDCPASNSTYTYNDRGLVLTKTDAKGLITAYSYNDRGLEISRTEASGTTLARTTTTEWDPDRFLPIKVIEPNRVTVYSYDNQGRELTRQSTSR</sequence>
<dbReference type="Pfam" id="PF05593">
    <property type="entry name" value="RHS_repeat"/>
    <property type="match status" value="1"/>
</dbReference>
<protein>
    <recommendedName>
        <fullName evidence="1">DUF6531 domain-containing protein</fullName>
    </recommendedName>
</protein>
<evidence type="ECO:0000313" key="2">
    <source>
        <dbReference type="EMBL" id="RMS78050.1"/>
    </source>
</evidence>
<dbReference type="Proteomes" id="UP000270499">
    <property type="component" value="Unassembled WGS sequence"/>
</dbReference>
<dbReference type="InterPro" id="IPR031325">
    <property type="entry name" value="RHS_repeat"/>
</dbReference>
<evidence type="ECO:0000259" key="1">
    <source>
        <dbReference type="Pfam" id="PF20148"/>
    </source>
</evidence>
<comment type="caution">
    <text evidence="2">The sequence shown here is derived from an EMBL/GenBank/DDBJ whole genome shotgun (WGS) entry which is preliminary data.</text>
</comment>
<dbReference type="Gene3D" id="2.180.10.10">
    <property type="entry name" value="RHS repeat-associated core"/>
    <property type="match status" value="1"/>
</dbReference>
<dbReference type="InterPro" id="IPR045351">
    <property type="entry name" value="DUF6531"/>
</dbReference>
<gene>
    <name evidence="2" type="ORF">ALP59_200153</name>
</gene>
<dbReference type="Pfam" id="PF20148">
    <property type="entry name" value="DUF6531"/>
    <property type="match status" value="1"/>
</dbReference>
<evidence type="ECO:0000313" key="3">
    <source>
        <dbReference type="Proteomes" id="UP000270499"/>
    </source>
</evidence>
<feature type="domain" description="DUF6531" evidence="1">
    <location>
        <begin position="90"/>
        <end position="155"/>
    </location>
</feature>
<organism evidence="2 3">
    <name type="scientific">Pseudomonas savastanoi</name>
    <name type="common">Pseudomonas syringae pv. savastanoi</name>
    <dbReference type="NCBI Taxonomy" id="29438"/>
    <lineage>
        <taxon>Bacteria</taxon>
        <taxon>Pseudomonadati</taxon>
        <taxon>Pseudomonadota</taxon>
        <taxon>Gammaproteobacteria</taxon>
        <taxon>Pseudomonadales</taxon>
        <taxon>Pseudomonadaceae</taxon>
        <taxon>Pseudomonas</taxon>
    </lineage>
</organism>
<reference evidence="2 3" key="1">
    <citation type="submission" date="2018-08" db="EMBL/GenBank/DDBJ databases">
        <title>Recombination of ecologically and evolutionarily significant loci maintains genetic cohesion in the Pseudomonas syringae species complex.</title>
        <authorList>
            <person name="Dillon M."/>
            <person name="Thakur S."/>
            <person name="Almeida R.N.D."/>
            <person name="Weir B.S."/>
            <person name="Guttman D.S."/>
        </authorList>
    </citation>
    <scope>NUCLEOTIDE SEQUENCE [LARGE SCALE GENOMIC DNA]</scope>
    <source>
        <strain evidence="2 3">ICMP 9421</strain>
    </source>
</reference>
<proteinExistence type="predicted"/>